<dbReference type="SFLD" id="SFLDG01129">
    <property type="entry name" value="C1.5:_HAD__Beta-PGM__Phosphata"/>
    <property type="match status" value="1"/>
</dbReference>
<evidence type="ECO:0000256" key="1">
    <source>
        <dbReference type="ARBA" id="ARBA00022801"/>
    </source>
</evidence>
<dbReference type="NCBIfam" id="TIGR01493">
    <property type="entry name" value="HAD-SF-IA-v2"/>
    <property type="match status" value="1"/>
</dbReference>
<proteinExistence type="predicted"/>
<dbReference type="Proteomes" id="UP000292702">
    <property type="component" value="Unassembled WGS sequence"/>
</dbReference>
<comment type="caution">
    <text evidence="2">The sequence shown here is derived from an EMBL/GenBank/DDBJ whole genome shotgun (WGS) entry which is preliminary data.</text>
</comment>
<accession>A0A4R0RDW7</accession>
<evidence type="ECO:0000313" key="3">
    <source>
        <dbReference type="Proteomes" id="UP000292702"/>
    </source>
</evidence>
<keyword evidence="3" id="KW-1185">Reference proteome</keyword>
<dbReference type="SFLD" id="SFLDS00003">
    <property type="entry name" value="Haloacid_Dehalogenase"/>
    <property type="match status" value="1"/>
</dbReference>
<keyword evidence="1" id="KW-0378">Hydrolase</keyword>
<dbReference type="PRINTS" id="PR00413">
    <property type="entry name" value="HADHALOGNASE"/>
</dbReference>
<gene>
    <name evidence="2" type="ORF">EIP91_001454</name>
</gene>
<dbReference type="Gene3D" id="3.40.50.1000">
    <property type="entry name" value="HAD superfamily/HAD-like"/>
    <property type="match status" value="1"/>
</dbReference>
<dbReference type="InterPro" id="IPR036412">
    <property type="entry name" value="HAD-like_sf"/>
</dbReference>
<dbReference type="SUPFAM" id="SSF56784">
    <property type="entry name" value="HAD-like"/>
    <property type="match status" value="1"/>
</dbReference>
<dbReference type="InterPro" id="IPR023214">
    <property type="entry name" value="HAD_sf"/>
</dbReference>
<sequence length="253" mass="28515">MANILDVEALLFDVFGTVVNWKSSVIKQLAQSHGIPEDILAATPTDWDAFAVEWRTKYYQQTKKVSESGIGSTNIDVVHRQLLDEMLETPRWQHLSAHWGDKKREEMTRFWHKLDGWEDSSRGLYSMKKDFILGTLSNGSARLLVDLHADLPWDIVFSGDIIGSFKTNPKMYLGAVEKLDLKPHKVAMVAAHRHDLVAAATHGMKTVYVRRPTEDAYLTAEEKAAIKPRADGGEFDLVVNSLTELAQLLESPE</sequence>
<dbReference type="AlphaFoldDB" id="A0A4R0RDW7"/>
<reference evidence="2 3" key="1">
    <citation type="submission" date="2018-11" db="EMBL/GenBank/DDBJ databases">
        <title>Genome assembly of Steccherinum ochraceum LE-BIN_3174, the white-rot fungus of the Steccherinaceae family (The Residual Polyporoid clade, Polyporales, Basidiomycota).</title>
        <authorList>
            <person name="Fedorova T.V."/>
            <person name="Glazunova O.A."/>
            <person name="Landesman E.O."/>
            <person name="Moiseenko K.V."/>
            <person name="Psurtseva N.V."/>
            <person name="Savinova O.S."/>
            <person name="Shakhova N.V."/>
            <person name="Tyazhelova T.V."/>
            <person name="Vasina D.V."/>
        </authorList>
    </citation>
    <scope>NUCLEOTIDE SEQUENCE [LARGE SCALE GENOMIC DNA]</scope>
    <source>
        <strain evidence="2 3">LE-BIN_3174</strain>
    </source>
</reference>
<dbReference type="InterPro" id="IPR006439">
    <property type="entry name" value="HAD-SF_hydro_IA"/>
</dbReference>
<dbReference type="STRING" id="92696.A0A4R0RDW7"/>
<dbReference type="InterPro" id="IPR051540">
    <property type="entry name" value="S-2-haloacid_dehalogenase"/>
</dbReference>
<dbReference type="InterPro" id="IPR023198">
    <property type="entry name" value="PGP-like_dom2"/>
</dbReference>
<evidence type="ECO:0000313" key="2">
    <source>
        <dbReference type="EMBL" id="TCD66350.1"/>
    </source>
</evidence>
<dbReference type="OrthoDB" id="2363873at2759"/>
<name>A0A4R0RDW7_9APHY</name>
<dbReference type="Gene3D" id="1.10.150.240">
    <property type="entry name" value="Putative phosphatase, domain 2"/>
    <property type="match status" value="1"/>
</dbReference>
<dbReference type="Pfam" id="PF00702">
    <property type="entry name" value="Hydrolase"/>
    <property type="match status" value="1"/>
</dbReference>
<dbReference type="PANTHER" id="PTHR43316">
    <property type="entry name" value="HYDROLASE, HALOACID DELAHOGENASE-RELATED"/>
    <property type="match status" value="1"/>
</dbReference>
<dbReference type="EMBL" id="RWJN01000138">
    <property type="protein sequence ID" value="TCD66350.1"/>
    <property type="molecule type" value="Genomic_DNA"/>
</dbReference>
<dbReference type="GO" id="GO:0016791">
    <property type="term" value="F:phosphatase activity"/>
    <property type="evidence" value="ECO:0007669"/>
    <property type="project" value="UniProtKB-ARBA"/>
</dbReference>
<dbReference type="PANTHER" id="PTHR43316:SF3">
    <property type="entry name" value="HALOACID DEHALOGENASE, TYPE II (AFU_ORTHOLOGUE AFUA_2G07750)-RELATED"/>
    <property type="match status" value="1"/>
</dbReference>
<organism evidence="2 3">
    <name type="scientific">Steccherinum ochraceum</name>
    <dbReference type="NCBI Taxonomy" id="92696"/>
    <lineage>
        <taxon>Eukaryota</taxon>
        <taxon>Fungi</taxon>
        <taxon>Dikarya</taxon>
        <taxon>Basidiomycota</taxon>
        <taxon>Agaricomycotina</taxon>
        <taxon>Agaricomycetes</taxon>
        <taxon>Polyporales</taxon>
        <taxon>Steccherinaceae</taxon>
        <taxon>Steccherinum</taxon>
    </lineage>
</organism>
<evidence type="ECO:0008006" key="4">
    <source>
        <dbReference type="Google" id="ProtNLM"/>
    </source>
</evidence>
<protein>
    <recommendedName>
        <fullName evidence="4">Haloacid dehalogenase, type II</fullName>
    </recommendedName>
</protein>